<dbReference type="Proteomes" id="UP000254912">
    <property type="component" value="Unassembled WGS sequence"/>
</dbReference>
<accession>A0A288Q601</accession>
<name>A0A288Q601_9LACO</name>
<dbReference type="PIRSF" id="PIRSF037778">
    <property type="entry name" value="UCP037778_transp_RibU"/>
    <property type="match status" value="1"/>
</dbReference>
<organism evidence="9 10">
    <name type="scientific">Weissella soli</name>
    <dbReference type="NCBI Taxonomy" id="155866"/>
    <lineage>
        <taxon>Bacteria</taxon>
        <taxon>Bacillati</taxon>
        <taxon>Bacillota</taxon>
        <taxon>Bacilli</taxon>
        <taxon>Lactobacillales</taxon>
        <taxon>Lactobacillaceae</taxon>
        <taxon>Weissella</taxon>
    </lineage>
</organism>
<comment type="caution">
    <text evidence="9">The sequence shown here is derived from an EMBL/GenBank/DDBJ whole genome shotgun (WGS) entry which is preliminary data.</text>
</comment>
<dbReference type="InterPro" id="IPR024529">
    <property type="entry name" value="ECF_trnsprt_substrate-spec"/>
</dbReference>
<dbReference type="InterPro" id="IPR025720">
    <property type="entry name" value="RibU"/>
</dbReference>
<evidence type="ECO:0000313" key="9">
    <source>
        <dbReference type="EMBL" id="RDL11721.1"/>
    </source>
</evidence>
<dbReference type="RefSeq" id="WP_070229793.1">
    <property type="nucleotide sequence ID" value="NZ_BJYO01000002.1"/>
</dbReference>
<proteinExistence type="inferred from homology"/>
<evidence type="ECO:0000256" key="6">
    <source>
        <dbReference type="ARBA" id="ARBA00022989"/>
    </source>
</evidence>
<comment type="similarity">
    <text evidence="2 8">Belongs to the prokaryotic riboflavin transporter (P-RFT) (TC 2.A.87) family.</text>
</comment>
<keyword evidence="3 8" id="KW-0813">Transport</keyword>
<evidence type="ECO:0000256" key="3">
    <source>
        <dbReference type="ARBA" id="ARBA00022448"/>
    </source>
</evidence>
<dbReference type="KEGG" id="wso:WSWS_00510"/>
<comment type="function">
    <text evidence="8">Probably a riboflavin-binding protein that interacts with the energy-coupling factor (ECF) ABC-transporter complex.</text>
</comment>
<dbReference type="GeneID" id="94545715"/>
<dbReference type="EMBL" id="QRAS01000001">
    <property type="protein sequence ID" value="RDL11721.1"/>
    <property type="molecule type" value="Genomic_DNA"/>
</dbReference>
<evidence type="ECO:0000256" key="5">
    <source>
        <dbReference type="ARBA" id="ARBA00022692"/>
    </source>
</evidence>
<dbReference type="GO" id="GO:0032217">
    <property type="term" value="F:riboflavin transmembrane transporter activity"/>
    <property type="evidence" value="ECO:0007669"/>
    <property type="project" value="UniProtKB-UniRule"/>
</dbReference>
<evidence type="ECO:0000256" key="4">
    <source>
        <dbReference type="ARBA" id="ARBA00022475"/>
    </source>
</evidence>
<sequence length="190" mass="21257">MNSTRRLTLIGLLSAIAFVLMVFASFPIIPGVSFLKVDLSFIPVFIGALLLDLKAGYWIIIIRSVLKLLLNNSGVNDYIGLPMNMIAFAVLLTILYFFIKKETVFTAVVGLVLGTVMLTVMMVLLNYVYAIPLYTKFANFNIQQIFGISKYLISMVIPFNLVQGVILSGLSYLIFVPMRRFIKHTNPAFS</sequence>
<dbReference type="AlphaFoldDB" id="A0A288Q601"/>
<keyword evidence="7 8" id="KW-0472">Membrane</keyword>
<dbReference type="PANTHER" id="PTHR38438:SF1">
    <property type="entry name" value="RIBOFLAVIN TRANSPORTER RIBU"/>
    <property type="match status" value="1"/>
</dbReference>
<gene>
    <name evidence="9" type="ORF">DFP99_0139</name>
</gene>
<evidence type="ECO:0000256" key="7">
    <source>
        <dbReference type="ARBA" id="ARBA00023136"/>
    </source>
</evidence>
<evidence type="ECO:0000256" key="8">
    <source>
        <dbReference type="PIRNR" id="PIRNR037778"/>
    </source>
</evidence>
<evidence type="ECO:0000256" key="2">
    <source>
        <dbReference type="ARBA" id="ARBA00005540"/>
    </source>
</evidence>
<evidence type="ECO:0000313" key="10">
    <source>
        <dbReference type="Proteomes" id="UP000254912"/>
    </source>
</evidence>
<protein>
    <recommendedName>
        <fullName evidence="8">Riboflavin transporter</fullName>
    </recommendedName>
</protein>
<keyword evidence="5" id="KW-0812">Transmembrane</keyword>
<keyword evidence="6" id="KW-1133">Transmembrane helix</keyword>
<evidence type="ECO:0000256" key="1">
    <source>
        <dbReference type="ARBA" id="ARBA00004651"/>
    </source>
</evidence>
<dbReference type="Gene3D" id="1.10.1760.20">
    <property type="match status" value="1"/>
</dbReference>
<keyword evidence="10" id="KW-1185">Reference proteome</keyword>
<dbReference type="PANTHER" id="PTHR38438">
    <property type="entry name" value="RIBOFLAVIN TRANSPORTER RIBU"/>
    <property type="match status" value="1"/>
</dbReference>
<dbReference type="Pfam" id="PF12822">
    <property type="entry name" value="ECF_trnsprt"/>
    <property type="match status" value="1"/>
</dbReference>
<comment type="subcellular location">
    <subcellularLocation>
        <location evidence="1">Cell membrane</location>
        <topology evidence="1">Multi-pass membrane protein</topology>
    </subcellularLocation>
</comment>
<dbReference type="GO" id="GO:0005886">
    <property type="term" value="C:plasma membrane"/>
    <property type="evidence" value="ECO:0007669"/>
    <property type="project" value="UniProtKB-SubCell"/>
</dbReference>
<reference evidence="9 10" key="1">
    <citation type="submission" date="2018-07" db="EMBL/GenBank/DDBJ databases">
        <title>Genomic Encyclopedia of Type Strains, Phase III (KMG-III): the genomes of soil and plant-associated and newly described type strains.</title>
        <authorList>
            <person name="Whitman W."/>
        </authorList>
    </citation>
    <scope>NUCLEOTIDE SEQUENCE [LARGE SCALE GENOMIC DNA]</scope>
    <source>
        <strain evidence="9 10">CECT 7031</strain>
    </source>
</reference>
<keyword evidence="4 8" id="KW-1003">Cell membrane</keyword>